<evidence type="ECO:0000256" key="1">
    <source>
        <dbReference type="ARBA" id="ARBA00022448"/>
    </source>
</evidence>
<keyword evidence="4" id="KW-0249">Electron transport</keyword>
<dbReference type="InterPro" id="IPR019020">
    <property type="entry name" value="Cyt-c552/DMSO_Rdtase_haem-bd"/>
</dbReference>
<organism evidence="8 9">
    <name type="scientific">Microbulbifer taiwanensis</name>
    <dbReference type="NCBI Taxonomy" id="986746"/>
    <lineage>
        <taxon>Bacteria</taxon>
        <taxon>Pseudomonadati</taxon>
        <taxon>Pseudomonadota</taxon>
        <taxon>Gammaproteobacteria</taxon>
        <taxon>Cellvibrionales</taxon>
        <taxon>Microbulbiferaceae</taxon>
        <taxon>Microbulbifer</taxon>
    </lineage>
</organism>
<feature type="transmembrane region" description="Helical" evidence="6">
    <location>
        <begin position="166"/>
        <end position="184"/>
    </location>
</feature>
<keyword evidence="6" id="KW-0472">Membrane</keyword>
<accession>A0ABW1YJU6</accession>
<dbReference type="CDD" id="cd09625">
    <property type="entry name" value="DOMON_like_cytochrome"/>
    <property type="match status" value="1"/>
</dbReference>
<keyword evidence="2" id="KW-0349">Heme</keyword>
<dbReference type="Pfam" id="PF09459">
    <property type="entry name" value="EB_dh"/>
    <property type="match status" value="1"/>
</dbReference>
<evidence type="ECO:0000259" key="7">
    <source>
        <dbReference type="SMART" id="SM00887"/>
    </source>
</evidence>
<sequence length="523" mass="58431">MAKNKSFSWILLHGAAIATATLSLLTGLRIATLSSAPVAAIEELLPQGQVHSAHFFSAAILTLVAILYCSRHAGQLLCGRLPDFTRMHYQKAIIWLGSLVLLISLGSGWLLFSGWGQSAQLRTWHFTCALALGAYIFLHGGVYFVRSGRRALTRILLPAASPLARSFFVVALLSTIILFGWQALTARSPYQLLVAAMPLATPIHIDGIADEKAWTESTALAVNTDGGANFIDGQTRVSLRALHNGEEIYFHITWQDPTESLVHLPLKKTASGWQVQQQGFHHFDETRYYEDKFALLLSDSCTFGAAGTAHLGRKPLEGKPANWHGKGYHYSDTGQVHDLWHWKAVRTNDMYLADDNHIGAPYRVRPGSRRYTAGYLQDGKESGSYVMNWHWYKPGAVVPKRIPGSPDMLTPYRNLRSDADWVIPWFDYQPYSVEEDSYPPGTLMPSVIYSSNRFEGDRADVRARAQWQDGYWSMEMVRRLDTGSPLDIAIDSGVCLWVSAFDRAQVAHTRHTRAIRLALETTK</sequence>
<gene>
    <name evidence="8" type="ORF">ACFQBM_06835</name>
</gene>
<name>A0ABW1YJU6_9GAMM</name>
<feature type="transmembrane region" description="Helical" evidence="6">
    <location>
        <begin position="124"/>
        <end position="145"/>
    </location>
</feature>
<evidence type="ECO:0000256" key="3">
    <source>
        <dbReference type="ARBA" id="ARBA00022723"/>
    </source>
</evidence>
<evidence type="ECO:0000256" key="4">
    <source>
        <dbReference type="ARBA" id="ARBA00022982"/>
    </source>
</evidence>
<dbReference type="SUPFAM" id="SSF49344">
    <property type="entry name" value="CBD9-like"/>
    <property type="match status" value="1"/>
</dbReference>
<keyword evidence="1" id="KW-0813">Transport</keyword>
<evidence type="ECO:0000313" key="8">
    <source>
        <dbReference type="EMBL" id="MFC6632984.1"/>
    </source>
</evidence>
<dbReference type="RefSeq" id="WP_319024476.1">
    <property type="nucleotide sequence ID" value="NZ_JACZFR010000007.1"/>
</dbReference>
<evidence type="ECO:0000256" key="2">
    <source>
        <dbReference type="ARBA" id="ARBA00022617"/>
    </source>
</evidence>
<keyword evidence="6" id="KW-0812">Transmembrane</keyword>
<feature type="transmembrane region" description="Helical" evidence="6">
    <location>
        <begin position="92"/>
        <end position="112"/>
    </location>
</feature>
<protein>
    <submittedName>
        <fullName evidence="8">Ethylbenzene dehydrogenase-related protein</fullName>
    </submittedName>
</protein>
<feature type="domain" description="Cytochrome c-552/DMSO reductase-like haem-binding" evidence="7">
    <location>
        <begin position="211"/>
        <end position="513"/>
    </location>
</feature>
<dbReference type="EMBL" id="JBHSVR010000001">
    <property type="protein sequence ID" value="MFC6632984.1"/>
    <property type="molecule type" value="Genomic_DNA"/>
</dbReference>
<keyword evidence="5" id="KW-0408">Iron</keyword>
<feature type="transmembrane region" description="Helical" evidence="6">
    <location>
        <begin position="50"/>
        <end position="71"/>
    </location>
</feature>
<evidence type="ECO:0000313" key="9">
    <source>
        <dbReference type="Proteomes" id="UP001596425"/>
    </source>
</evidence>
<evidence type="ECO:0000256" key="5">
    <source>
        <dbReference type="ARBA" id="ARBA00023004"/>
    </source>
</evidence>
<dbReference type="Gene3D" id="2.60.40.1190">
    <property type="match status" value="1"/>
</dbReference>
<dbReference type="Proteomes" id="UP001596425">
    <property type="component" value="Unassembled WGS sequence"/>
</dbReference>
<keyword evidence="6" id="KW-1133">Transmembrane helix</keyword>
<proteinExistence type="predicted"/>
<reference evidence="9" key="1">
    <citation type="journal article" date="2019" name="Int. J. Syst. Evol. Microbiol.">
        <title>The Global Catalogue of Microorganisms (GCM) 10K type strain sequencing project: providing services to taxonomists for standard genome sequencing and annotation.</title>
        <authorList>
            <consortium name="The Broad Institute Genomics Platform"/>
            <consortium name="The Broad Institute Genome Sequencing Center for Infectious Disease"/>
            <person name="Wu L."/>
            <person name="Ma J."/>
        </authorList>
    </citation>
    <scope>NUCLEOTIDE SEQUENCE [LARGE SCALE GENOMIC DNA]</scope>
    <source>
        <strain evidence="9">CGMCC 1.13718</strain>
    </source>
</reference>
<keyword evidence="3" id="KW-0479">Metal-binding</keyword>
<keyword evidence="9" id="KW-1185">Reference proteome</keyword>
<dbReference type="SMART" id="SM00887">
    <property type="entry name" value="EB_dh"/>
    <property type="match status" value="1"/>
</dbReference>
<evidence type="ECO:0000256" key="6">
    <source>
        <dbReference type="SAM" id="Phobius"/>
    </source>
</evidence>
<comment type="caution">
    <text evidence="8">The sequence shown here is derived from an EMBL/GenBank/DDBJ whole genome shotgun (WGS) entry which is preliminary data.</text>
</comment>